<keyword evidence="1" id="KW-0812">Transmembrane</keyword>
<feature type="transmembrane region" description="Helical" evidence="1">
    <location>
        <begin position="175"/>
        <end position="197"/>
    </location>
</feature>
<evidence type="ECO:0000313" key="3">
    <source>
        <dbReference type="Proteomes" id="UP000244523"/>
    </source>
</evidence>
<dbReference type="AlphaFoldDB" id="A0A2T6KKB5"/>
<reference evidence="2 3" key="1">
    <citation type="submission" date="2018-04" db="EMBL/GenBank/DDBJ databases">
        <title>Genomic Encyclopedia of Archaeal and Bacterial Type Strains, Phase II (KMG-II): from individual species to whole genera.</title>
        <authorList>
            <person name="Goeker M."/>
        </authorList>
    </citation>
    <scope>NUCLEOTIDE SEQUENCE [LARGE SCALE GENOMIC DNA]</scope>
    <source>
        <strain evidence="2 3">DSM 29955</strain>
    </source>
</reference>
<dbReference type="EMBL" id="QBUD01000003">
    <property type="protein sequence ID" value="PUB16410.1"/>
    <property type="molecule type" value="Genomic_DNA"/>
</dbReference>
<dbReference type="Pfam" id="PF14329">
    <property type="entry name" value="DUF4386"/>
    <property type="match status" value="1"/>
</dbReference>
<dbReference type="OrthoDB" id="5421633at2"/>
<protein>
    <submittedName>
        <fullName evidence="2">Uncharacterized protein DUF4386</fullName>
    </submittedName>
</protein>
<keyword evidence="1" id="KW-0472">Membrane</keyword>
<evidence type="ECO:0000256" key="1">
    <source>
        <dbReference type="SAM" id="Phobius"/>
    </source>
</evidence>
<accession>A0A2T6KKB5</accession>
<gene>
    <name evidence="2" type="ORF">C8N45_103266</name>
</gene>
<feature type="transmembrane region" description="Helical" evidence="1">
    <location>
        <begin position="203"/>
        <end position="224"/>
    </location>
</feature>
<keyword evidence="3" id="KW-1185">Reference proteome</keyword>
<dbReference type="RefSeq" id="WP_108386008.1">
    <property type="nucleotide sequence ID" value="NZ_QBUD01000003.1"/>
</dbReference>
<feature type="transmembrane region" description="Helical" evidence="1">
    <location>
        <begin position="54"/>
        <end position="82"/>
    </location>
</feature>
<dbReference type="Proteomes" id="UP000244523">
    <property type="component" value="Unassembled WGS sequence"/>
</dbReference>
<dbReference type="InterPro" id="IPR025495">
    <property type="entry name" value="DUF4386"/>
</dbReference>
<sequence>MQRQLNQSDLSLALISGLLYLVIIICGIGAEVALRGPLVDLSSASATAVAVRAAGLTLPLAIIADVIMAVADAALAITLFVLFRSVAPILALAAMVFRLIQSVLIAANLLNMQVAWLLITGGQDSVGLGGAETEALALAYLNLHAHGYDLGLIFFAINSFLTGLLIWNSGMFPKIIGGGIIAAGAVYLAGSGMRFLAPDMFVVFAPAYGLPVLAELAFCVSLLMSGSIWRRRQIFAAI</sequence>
<organism evidence="2 3">
    <name type="scientific">Yoonia sediminilitoris</name>
    <dbReference type="NCBI Taxonomy" id="1286148"/>
    <lineage>
        <taxon>Bacteria</taxon>
        <taxon>Pseudomonadati</taxon>
        <taxon>Pseudomonadota</taxon>
        <taxon>Alphaproteobacteria</taxon>
        <taxon>Rhodobacterales</taxon>
        <taxon>Paracoccaceae</taxon>
        <taxon>Yoonia</taxon>
    </lineage>
</organism>
<proteinExistence type="predicted"/>
<keyword evidence="1" id="KW-1133">Transmembrane helix</keyword>
<name>A0A2T6KKB5_9RHOB</name>
<feature type="transmembrane region" description="Helical" evidence="1">
    <location>
        <begin position="150"/>
        <end position="168"/>
    </location>
</feature>
<evidence type="ECO:0000313" key="2">
    <source>
        <dbReference type="EMBL" id="PUB16410.1"/>
    </source>
</evidence>
<comment type="caution">
    <text evidence="2">The sequence shown here is derived from an EMBL/GenBank/DDBJ whole genome shotgun (WGS) entry which is preliminary data.</text>
</comment>
<feature type="transmembrane region" description="Helical" evidence="1">
    <location>
        <begin position="12"/>
        <end position="34"/>
    </location>
</feature>
<feature type="transmembrane region" description="Helical" evidence="1">
    <location>
        <begin position="89"/>
        <end position="110"/>
    </location>
</feature>